<comment type="caution">
    <text evidence="2">The sequence shown here is derived from an EMBL/GenBank/DDBJ whole genome shotgun (WGS) entry which is preliminary data.</text>
</comment>
<organism evidence="2 3">
    <name type="scientific">Croceitalea rosinachiae</name>
    <dbReference type="NCBI Taxonomy" id="3075596"/>
    <lineage>
        <taxon>Bacteria</taxon>
        <taxon>Pseudomonadati</taxon>
        <taxon>Bacteroidota</taxon>
        <taxon>Flavobacteriia</taxon>
        <taxon>Flavobacteriales</taxon>
        <taxon>Flavobacteriaceae</taxon>
        <taxon>Croceitalea</taxon>
    </lineage>
</organism>
<proteinExistence type="predicted"/>
<sequence>MKEIKISVVLFLSCIGLTYAQDLTKNQKVESPYRLIRGVVLKTDLTMTAATLNKVVQLSETNDKELNLKDRHDVMISRQFRQIPFWLNPSMLHEFVGGRGVVIDGSLLKQK</sequence>
<evidence type="ECO:0000256" key="1">
    <source>
        <dbReference type="SAM" id="SignalP"/>
    </source>
</evidence>
<evidence type="ECO:0000313" key="2">
    <source>
        <dbReference type="EMBL" id="MDT0607373.1"/>
    </source>
</evidence>
<feature type="chain" id="PRO_5046353728" evidence="1">
    <location>
        <begin position="21"/>
        <end position="111"/>
    </location>
</feature>
<evidence type="ECO:0000313" key="3">
    <source>
        <dbReference type="Proteomes" id="UP001255246"/>
    </source>
</evidence>
<dbReference type="Proteomes" id="UP001255246">
    <property type="component" value="Unassembled WGS sequence"/>
</dbReference>
<keyword evidence="1" id="KW-0732">Signal</keyword>
<dbReference type="RefSeq" id="WP_311351003.1">
    <property type="nucleotide sequence ID" value="NZ_JAVRHR010000002.1"/>
</dbReference>
<gene>
    <name evidence="2" type="ORF">RM706_10050</name>
</gene>
<reference evidence="2 3" key="1">
    <citation type="submission" date="2023-09" db="EMBL/GenBank/DDBJ databases">
        <authorList>
            <person name="Rey-Velasco X."/>
        </authorList>
    </citation>
    <scope>NUCLEOTIDE SEQUENCE [LARGE SCALE GENOMIC DNA]</scope>
    <source>
        <strain evidence="2 3">F388</strain>
    </source>
</reference>
<dbReference type="EMBL" id="JAVRHR010000002">
    <property type="protein sequence ID" value="MDT0607373.1"/>
    <property type="molecule type" value="Genomic_DNA"/>
</dbReference>
<name>A0ABU3AB10_9FLAO</name>
<feature type="signal peptide" evidence="1">
    <location>
        <begin position="1"/>
        <end position="20"/>
    </location>
</feature>
<accession>A0ABU3AB10</accession>
<keyword evidence="3" id="KW-1185">Reference proteome</keyword>
<protein>
    <submittedName>
        <fullName evidence="2">Uncharacterized protein</fullName>
    </submittedName>
</protein>